<evidence type="ECO:0000256" key="2">
    <source>
        <dbReference type="ARBA" id="ARBA00023242"/>
    </source>
</evidence>
<feature type="compositionally biased region" description="Polar residues" evidence="4">
    <location>
        <begin position="125"/>
        <end position="134"/>
    </location>
</feature>
<feature type="domain" description="TFIIS N-terminal" evidence="5">
    <location>
        <begin position="10"/>
        <end position="85"/>
    </location>
</feature>
<dbReference type="PANTHER" id="PTHR15141">
    <property type="entry name" value="TRANSCRIPTION ELONGATION FACTOR B POLYPEPTIDE 3"/>
    <property type="match status" value="1"/>
</dbReference>
<dbReference type="Pfam" id="PF08711">
    <property type="entry name" value="Med26"/>
    <property type="match status" value="1"/>
</dbReference>
<feature type="region of interest" description="Disordered" evidence="4">
    <location>
        <begin position="394"/>
        <end position="437"/>
    </location>
</feature>
<keyword evidence="2 3" id="KW-0539">Nucleus</keyword>
<dbReference type="InterPro" id="IPR003617">
    <property type="entry name" value="TFIIS/CRSP70_N_sub"/>
</dbReference>
<dbReference type="InterPro" id="IPR010684">
    <property type="entry name" value="RNA_pol_II_trans_fac_SIII_A"/>
</dbReference>
<dbReference type="GO" id="GO:0006368">
    <property type="term" value="P:transcription elongation by RNA polymerase II"/>
    <property type="evidence" value="ECO:0007669"/>
    <property type="project" value="InterPro"/>
</dbReference>
<dbReference type="AlphaFoldDB" id="A0A9P0DNB6"/>
<gene>
    <name evidence="6" type="ORF">PHAECO_LOCUS6762</name>
</gene>
<feature type="compositionally biased region" description="Basic and acidic residues" evidence="4">
    <location>
        <begin position="136"/>
        <end position="163"/>
    </location>
</feature>
<dbReference type="GO" id="GO:0070449">
    <property type="term" value="C:elongin complex"/>
    <property type="evidence" value="ECO:0007669"/>
    <property type="project" value="InterPro"/>
</dbReference>
<organism evidence="6 7">
    <name type="scientific">Phaedon cochleariae</name>
    <name type="common">Mustard beetle</name>
    <dbReference type="NCBI Taxonomy" id="80249"/>
    <lineage>
        <taxon>Eukaryota</taxon>
        <taxon>Metazoa</taxon>
        <taxon>Ecdysozoa</taxon>
        <taxon>Arthropoda</taxon>
        <taxon>Hexapoda</taxon>
        <taxon>Insecta</taxon>
        <taxon>Pterygota</taxon>
        <taxon>Neoptera</taxon>
        <taxon>Endopterygota</taxon>
        <taxon>Coleoptera</taxon>
        <taxon>Polyphaga</taxon>
        <taxon>Cucujiformia</taxon>
        <taxon>Chrysomeloidea</taxon>
        <taxon>Chrysomelidae</taxon>
        <taxon>Chrysomelinae</taxon>
        <taxon>Chrysomelini</taxon>
        <taxon>Phaedon</taxon>
    </lineage>
</organism>
<evidence type="ECO:0000313" key="6">
    <source>
        <dbReference type="EMBL" id="CAH1156105.1"/>
    </source>
</evidence>
<evidence type="ECO:0000259" key="5">
    <source>
        <dbReference type="PROSITE" id="PS51319"/>
    </source>
</evidence>
<dbReference type="OrthoDB" id="21513at2759"/>
<comment type="subcellular location">
    <subcellularLocation>
        <location evidence="1 3">Nucleus</location>
    </subcellularLocation>
</comment>
<sequence>MDATNERIIKDIRYYQERLDKYVANKNDEKLLYYIGKLSKLPINTVHLENTGVGRSVNALKKYGGEVSKTAKELVAFWKDMVLQEDKSQEQSQEKPEEEVDSVYSSENEMGNDSEEESRNYGGDPSTNEDINCDSNDEKTVNGKEEYNELKYTSDSEIHEQFKIKVSSKNDGSNKPQTSKSNSYSTDSDDDISRTSNTKHHSKKRSHKSESSQYEKEEKHKSKKVKHDESHSSHEHKSTSSKDESNSKQKSRNENSDKSKDKKPDSKREKEHKSENGERKSSSHSDKHESSKSKSSSTHEHNKSNKVKEDSKKSSESSGSKHHQYGDKKEKHSSKSSKECDTEKIISKHKSSKKDKHSKEKKIKVVKDSNKGVIVHGIGSDSGASFAEALGMCGPSVSKKKSSSSNSSKPKPSSSDKDKTVDSPPTNKSSTSQSKVIHEVEDHVPELLKEPQLEPLNINISSLLPEITPNYKPLGLPLDCQQKRFISDDEALCRVMSNKNQRTKVYSGNKTVMKVESLFQICIRILQDNIDALEYTGGVPYLILKPILEKATPDQLFNMEHHNPYLIEDTDELWKLHCQREFKTKKLQEMESWRDMYMRCLDEREARLNFITANIKQSQDKSVPIRTTKLAYVDSFVKPPRNIARQQAKHGTSSAKTPASTKLVALAKSGEAGKVSVPNPGSRAADRGSSLSTAAPIKPKKAPLMAKTLSFLKNRFRR</sequence>
<name>A0A9P0DNB6_PHACE</name>
<dbReference type="PROSITE" id="PS51319">
    <property type="entry name" value="TFIIS_N"/>
    <property type="match status" value="1"/>
</dbReference>
<reference evidence="6" key="1">
    <citation type="submission" date="2022-01" db="EMBL/GenBank/DDBJ databases">
        <authorList>
            <person name="King R."/>
        </authorList>
    </citation>
    <scope>NUCLEOTIDE SEQUENCE</scope>
</reference>
<dbReference type="Pfam" id="PF06881">
    <property type="entry name" value="Elongin_A"/>
    <property type="match status" value="1"/>
</dbReference>
<feature type="compositionally biased region" description="Basic residues" evidence="4">
    <location>
        <begin position="347"/>
        <end position="362"/>
    </location>
</feature>
<dbReference type="SMART" id="SM00509">
    <property type="entry name" value="TFS2N"/>
    <property type="match status" value="1"/>
</dbReference>
<reference evidence="6" key="2">
    <citation type="submission" date="2022-10" db="EMBL/GenBank/DDBJ databases">
        <authorList>
            <consortium name="ENA_rothamsted_submissions"/>
            <consortium name="culmorum"/>
            <person name="King R."/>
        </authorList>
    </citation>
    <scope>NUCLEOTIDE SEQUENCE</scope>
</reference>
<feature type="compositionally biased region" description="Low complexity" evidence="4">
    <location>
        <begin position="403"/>
        <end position="413"/>
    </location>
</feature>
<dbReference type="SUPFAM" id="SSF47676">
    <property type="entry name" value="Conserved domain common to transcription factors TFIIS, elongin A, CRSP70"/>
    <property type="match status" value="1"/>
</dbReference>
<evidence type="ECO:0000313" key="7">
    <source>
        <dbReference type="Proteomes" id="UP001153737"/>
    </source>
</evidence>
<feature type="compositionally biased region" description="Basic and acidic residues" evidence="4">
    <location>
        <begin position="208"/>
        <end position="315"/>
    </location>
</feature>
<feature type="compositionally biased region" description="Basic residues" evidence="4">
    <location>
        <begin position="197"/>
        <end position="207"/>
    </location>
</feature>
<dbReference type="EMBL" id="OU896708">
    <property type="protein sequence ID" value="CAH1156105.1"/>
    <property type="molecule type" value="Genomic_DNA"/>
</dbReference>
<evidence type="ECO:0000256" key="4">
    <source>
        <dbReference type="SAM" id="MobiDB-lite"/>
    </source>
</evidence>
<accession>A0A9P0DNB6</accession>
<feature type="compositionally biased region" description="Polar residues" evidence="4">
    <location>
        <begin position="426"/>
        <end position="435"/>
    </location>
</feature>
<feature type="compositionally biased region" description="Basic and acidic residues" evidence="4">
    <location>
        <begin position="336"/>
        <end position="346"/>
    </location>
</feature>
<feature type="region of interest" description="Disordered" evidence="4">
    <location>
        <begin position="671"/>
        <end position="699"/>
    </location>
</feature>
<dbReference type="InterPro" id="IPR035441">
    <property type="entry name" value="TFIIS/LEDGF_dom_sf"/>
</dbReference>
<protein>
    <recommendedName>
        <fullName evidence="5">TFIIS N-terminal domain-containing protein</fullName>
    </recommendedName>
</protein>
<dbReference type="InterPro" id="IPR017923">
    <property type="entry name" value="TFIIS_N"/>
</dbReference>
<keyword evidence="7" id="KW-1185">Reference proteome</keyword>
<dbReference type="Gene3D" id="6.10.250.3180">
    <property type="match status" value="1"/>
</dbReference>
<proteinExistence type="predicted"/>
<feature type="compositionally biased region" description="Basic and acidic residues" evidence="4">
    <location>
        <begin position="85"/>
        <end position="95"/>
    </location>
</feature>
<feature type="region of interest" description="Disordered" evidence="4">
    <location>
        <begin position="85"/>
        <end position="374"/>
    </location>
</feature>
<dbReference type="PANTHER" id="PTHR15141:SF76">
    <property type="entry name" value="TRANSCRIPTION ELONGATION FACTOR B POLYPEPTIDE 3"/>
    <property type="match status" value="1"/>
</dbReference>
<dbReference type="Proteomes" id="UP001153737">
    <property type="component" value="Chromosome 2"/>
</dbReference>
<evidence type="ECO:0000256" key="3">
    <source>
        <dbReference type="PROSITE-ProRule" id="PRU00649"/>
    </source>
</evidence>
<dbReference type="InterPro" id="IPR051870">
    <property type="entry name" value="Elongin-A_domain"/>
</dbReference>
<feature type="compositionally biased region" description="Polar residues" evidence="4">
    <location>
        <begin position="167"/>
        <end position="177"/>
    </location>
</feature>
<dbReference type="Gene3D" id="1.20.930.10">
    <property type="entry name" value="Conserved domain common to transcription factors TFIIS, elongin A, CRSP70"/>
    <property type="match status" value="1"/>
</dbReference>
<evidence type="ECO:0000256" key="1">
    <source>
        <dbReference type="ARBA" id="ARBA00004123"/>
    </source>
</evidence>